<organism evidence="2 3">
    <name type="scientific">Grifola frondosa</name>
    <name type="common">Maitake</name>
    <name type="synonym">Polyporus frondosus</name>
    <dbReference type="NCBI Taxonomy" id="5627"/>
    <lineage>
        <taxon>Eukaryota</taxon>
        <taxon>Fungi</taxon>
        <taxon>Dikarya</taxon>
        <taxon>Basidiomycota</taxon>
        <taxon>Agaricomycotina</taxon>
        <taxon>Agaricomycetes</taxon>
        <taxon>Polyporales</taxon>
        <taxon>Grifolaceae</taxon>
        <taxon>Grifola</taxon>
    </lineage>
</organism>
<feature type="region of interest" description="Disordered" evidence="1">
    <location>
        <begin position="68"/>
        <end position="104"/>
    </location>
</feature>
<dbReference type="Proteomes" id="UP000092993">
    <property type="component" value="Unassembled WGS sequence"/>
</dbReference>
<reference evidence="2 3" key="1">
    <citation type="submission" date="2016-03" db="EMBL/GenBank/DDBJ databases">
        <title>Whole genome sequencing of Grifola frondosa 9006-11.</title>
        <authorList>
            <person name="Min B."/>
            <person name="Park H."/>
            <person name="Kim J.-G."/>
            <person name="Cho H."/>
            <person name="Oh Y.-L."/>
            <person name="Kong W.-S."/>
            <person name="Choi I.-G."/>
        </authorList>
    </citation>
    <scope>NUCLEOTIDE SEQUENCE [LARGE SCALE GENOMIC DNA]</scope>
    <source>
        <strain evidence="2 3">9006-11</strain>
    </source>
</reference>
<protein>
    <submittedName>
        <fullName evidence="2">Uncharacterized protein</fullName>
    </submittedName>
</protein>
<dbReference type="AlphaFoldDB" id="A0A1C7LXM4"/>
<comment type="caution">
    <text evidence="2">The sequence shown here is derived from an EMBL/GenBank/DDBJ whole genome shotgun (WGS) entry which is preliminary data.</text>
</comment>
<sequence length="141" mass="15865">MRDGRLAPRRAVQRDPERPLPRGARLPHRAAAPAQALRRAARVRPRRRARADILVVSAHGMRLTCTGRADRAARGGRAPVQREEHHAHRARSLSHGTNSIPNPAPPLPTPHAQQHLLIRRTFFSPLVPHYVRTSFEKAKEN</sequence>
<dbReference type="EMBL" id="LUGG01000019">
    <property type="protein sequence ID" value="OBZ69006.1"/>
    <property type="molecule type" value="Genomic_DNA"/>
</dbReference>
<evidence type="ECO:0000256" key="1">
    <source>
        <dbReference type="SAM" id="MobiDB-lite"/>
    </source>
</evidence>
<accession>A0A1C7LXM4</accession>
<evidence type="ECO:0000313" key="2">
    <source>
        <dbReference type="EMBL" id="OBZ69006.1"/>
    </source>
</evidence>
<evidence type="ECO:0000313" key="3">
    <source>
        <dbReference type="Proteomes" id="UP000092993"/>
    </source>
</evidence>
<proteinExistence type="predicted"/>
<feature type="compositionally biased region" description="Low complexity" evidence="1">
    <location>
        <begin position="21"/>
        <end position="38"/>
    </location>
</feature>
<feature type="compositionally biased region" description="Basic and acidic residues" evidence="1">
    <location>
        <begin position="1"/>
        <end position="20"/>
    </location>
</feature>
<name>A0A1C7LXM4_GRIFR</name>
<gene>
    <name evidence="2" type="ORF">A0H81_11035</name>
</gene>
<feature type="region of interest" description="Disordered" evidence="1">
    <location>
        <begin position="1"/>
        <end position="47"/>
    </location>
</feature>
<keyword evidence="3" id="KW-1185">Reference proteome</keyword>